<evidence type="ECO:0000313" key="4">
    <source>
        <dbReference type="Proteomes" id="UP000031307"/>
    </source>
</evidence>
<dbReference type="PATRIC" id="fig|83552.4.peg.2076"/>
<evidence type="ECO:0000256" key="1">
    <source>
        <dbReference type="SAM" id="MobiDB-lite"/>
    </source>
</evidence>
<reference evidence="3 4" key="1">
    <citation type="journal article" date="2014" name="Mol. Biol. Evol.">
        <title>Massive expansion of Ubiquitination-related gene families within the Chlamydiae.</title>
        <authorList>
            <person name="Domman D."/>
            <person name="Collingro A."/>
            <person name="Lagkouvardos I."/>
            <person name="Gehre L."/>
            <person name="Weinmaier T."/>
            <person name="Rattei T."/>
            <person name="Subtil A."/>
            <person name="Horn M."/>
        </authorList>
    </citation>
    <scope>NUCLEOTIDE SEQUENCE [LARGE SCALE GENOMIC DNA]</scope>
    <source>
        <strain evidence="3 4">OEW1</strain>
    </source>
</reference>
<dbReference type="RefSeq" id="WP_006342419.1">
    <property type="nucleotide sequence ID" value="NZ_JASBUT010000020.1"/>
</dbReference>
<protein>
    <submittedName>
        <fullName evidence="3">Uncharacterized protein</fullName>
    </submittedName>
</protein>
<keyword evidence="2" id="KW-1133">Transmembrane helix</keyword>
<name>A0A0C1E9N2_9BACT</name>
<evidence type="ECO:0000256" key="2">
    <source>
        <dbReference type="SAM" id="Phobius"/>
    </source>
</evidence>
<organism evidence="3 4">
    <name type="scientific">Parachlamydia acanthamoebae</name>
    <dbReference type="NCBI Taxonomy" id="83552"/>
    <lineage>
        <taxon>Bacteria</taxon>
        <taxon>Pseudomonadati</taxon>
        <taxon>Chlamydiota</taxon>
        <taxon>Chlamydiia</taxon>
        <taxon>Parachlamydiales</taxon>
        <taxon>Parachlamydiaceae</taxon>
        <taxon>Parachlamydia</taxon>
    </lineage>
</organism>
<proteinExistence type="predicted"/>
<keyword evidence="2" id="KW-0812">Transmembrane</keyword>
<feature type="region of interest" description="Disordered" evidence="1">
    <location>
        <begin position="410"/>
        <end position="460"/>
    </location>
</feature>
<dbReference type="Proteomes" id="UP000031307">
    <property type="component" value="Unassembled WGS sequence"/>
</dbReference>
<evidence type="ECO:0000313" key="3">
    <source>
        <dbReference type="EMBL" id="KIA76803.1"/>
    </source>
</evidence>
<feature type="compositionally biased region" description="Basic and acidic residues" evidence="1">
    <location>
        <begin position="438"/>
        <end position="460"/>
    </location>
</feature>
<dbReference type="OMA" id="LLWDGNC"/>
<accession>A0A0C1E9N2</accession>
<sequence>MIKQWISWINLALIGFGIFLLLLSLWFLFSRPSQISFVEVQEPKTTLPKRAFTSSEQAYADVENHLLHLSFTPMTIQLPDLRRFLIYYGKNGRPDAQNGTLLHFGWNGGKETAAIEANQKLFLVYDGKTSPGKYSFSPSNESTPLWIEAQPSGDEALVRVGMLDDKGNLVREPANNLQFNLKAREFARTIGNWEIGNQRVDGTLLARQKARWFGKDKFFERHGGEEYKDFVGKERIDFGESPDGYSIYANAGDIFIWDGNRWKSVKPGKDSLGHPLLVVKQIDERLMKFDLWDAEGKGTITLNLLKSAEPRSLQNIEKHFKFLGARTRSQFVFEIDGERVLLSPYDWLLQSDGTWKKLTTAQEIDDYVDRKTIGPLFVFDGLKKVGDQQVLSGVVFNTTRSDFQTIELPIQQTGGSTVKEDSRGKKDESSSKNIRPKNKVDARQSNIKTEENETQDHSAE</sequence>
<gene>
    <name evidence="3" type="ORF">DB43_HJ00140</name>
</gene>
<comment type="caution">
    <text evidence="3">The sequence shown here is derived from an EMBL/GenBank/DDBJ whole genome shotgun (WGS) entry which is preliminary data.</text>
</comment>
<dbReference type="EMBL" id="JSAM01000105">
    <property type="protein sequence ID" value="KIA76803.1"/>
    <property type="molecule type" value="Genomic_DNA"/>
</dbReference>
<feature type="compositionally biased region" description="Basic and acidic residues" evidence="1">
    <location>
        <begin position="418"/>
        <end position="430"/>
    </location>
</feature>
<feature type="transmembrane region" description="Helical" evidence="2">
    <location>
        <begin position="7"/>
        <end position="29"/>
    </location>
</feature>
<keyword evidence="2" id="KW-0472">Membrane</keyword>
<dbReference type="AlphaFoldDB" id="A0A0C1E9N2"/>